<evidence type="ECO:0008006" key="4">
    <source>
        <dbReference type="Google" id="ProtNLM"/>
    </source>
</evidence>
<protein>
    <recommendedName>
        <fullName evidence="4">CvpA family protein</fullName>
    </recommendedName>
</protein>
<organism evidence="2 3">
    <name type="scientific">Paenibacillus soyae</name>
    <dbReference type="NCBI Taxonomy" id="2969249"/>
    <lineage>
        <taxon>Bacteria</taxon>
        <taxon>Bacillati</taxon>
        <taxon>Bacillota</taxon>
        <taxon>Bacilli</taxon>
        <taxon>Bacillales</taxon>
        <taxon>Paenibacillaceae</taxon>
        <taxon>Paenibacillus</taxon>
    </lineage>
</organism>
<feature type="transmembrane region" description="Helical" evidence="1">
    <location>
        <begin position="25"/>
        <end position="48"/>
    </location>
</feature>
<accession>A0A9X2S6T5</accession>
<keyword evidence="1" id="KW-0812">Transmembrane</keyword>
<evidence type="ECO:0000313" key="3">
    <source>
        <dbReference type="Proteomes" id="UP001141950"/>
    </source>
</evidence>
<sequence length="575" mass="64532">MLFWFLVFSAASLLLTPTFWSKRHIVWQIVKLVFAFVYGGVIVGYLQLMDETVSAVIMQLGFIYPLVLAADLAVMMTGRAGRTGKNRPKDESKKAGGPAAGVRLGFGVAAIVLAGWIALALLYPLFVKDELYRIVEAKETSDKIAATDIQHIPTVPKETAGYVADKLIGGIPKASYYQLGELTRQKIGSEEFWLAPIEYKGLFESWNAKSLPGFIKVSAEDKDRPATFVDQDSFVYSPSAFFGHDLMRKVRSEYPRDILRFAGFEPDENEKPYWIVSYGHYRNFRGGFELDGAIIVDAVTGEMTKYGLNELPDFVDFAVPAEVAFDYNQWHAKYKHGWWNTLFGKKDIYQVTEWDTDEEVIGLFGPDKEMYWFTDHTTRGTNSMVGYTLMNGRTGEYTYYTGTKGMSDGKAAIEAVNNTFLKDAWTGTNSILYNIYGEEAWYIPVIDTKGVLRKIAIVNARNTQIVAYGDTKQNAFNSYKVRMAASKNSTNDAPTDAADKKEITGKVLRLGEMTVENITLIQILLEGSDKVFMANPQAIIYAPFMKEGDTVRLTYTDTEEQIVSVDQLFNVTLGK</sequence>
<feature type="transmembrane region" description="Helical" evidence="1">
    <location>
        <begin position="100"/>
        <end position="123"/>
    </location>
</feature>
<reference evidence="2" key="1">
    <citation type="submission" date="2022-08" db="EMBL/GenBank/DDBJ databases">
        <title>The genomic sequence of strain Paenibacillus sp. SCIV0701.</title>
        <authorList>
            <person name="Zhao H."/>
        </authorList>
    </citation>
    <scope>NUCLEOTIDE SEQUENCE</scope>
    <source>
        <strain evidence="2">SCIV0701</strain>
    </source>
</reference>
<proteinExistence type="predicted"/>
<dbReference type="Proteomes" id="UP001141950">
    <property type="component" value="Unassembled WGS sequence"/>
</dbReference>
<keyword evidence="1" id="KW-1133">Transmembrane helix</keyword>
<evidence type="ECO:0000313" key="2">
    <source>
        <dbReference type="EMBL" id="MCR2802416.1"/>
    </source>
</evidence>
<keyword evidence="3" id="KW-1185">Reference proteome</keyword>
<keyword evidence="1" id="KW-0472">Membrane</keyword>
<feature type="transmembrane region" description="Helical" evidence="1">
    <location>
        <begin position="60"/>
        <end position="80"/>
    </location>
</feature>
<gene>
    <name evidence="2" type="ORF">NQZ67_00850</name>
</gene>
<dbReference type="RefSeq" id="WP_257441909.1">
    <property type="nucleotide sequence ID" value="NZ_JANIPJ010000001.1"/>
</dbReference>
<name>A0A9X2S6T5_9BACL</name>
<comment type="caution">
    <text evidence="2">The sequence shown here is derived from an EMBL/GenBank/DDBJ whole genome shotgun (WGS) entry which is preliminary data.</text>
</comment>
<evidence type="ECO:0000256" key="1">
    <source>
        <dbReference type="SAM" id="Phobius"/>
    </source>
</evidence>
<dbReference type="EMBL" id="JANIPJ010000001">
    <property type="protein sequence ID" value="MCR2802416.1"/>
    <property type="molecule type" value="Genomic_DNA"/>
</dbReference>
<dbReference type="AlphaFoldDB" id="A0A9X2S6T5"/>